<gene>
    <name evidence="10" type="ORF">FCI23_38200</name>
</gene>
<dbReference type="AlphaFoldDB" id="A0A4U0S1Z6"/>
<evidence type="ECO:0000313" key="11">
    <source>
        <dbReference type="Proteomes" id="UP000305778"/>
    </source>
</evidence>
<dbReference type="PANTHER" id="PTHR31776:SF0">
    <property type="entry name" value="ALPHA-L-ARABINOFURANOSIDASE 1"/>
    <property type="match status" value="1"/>
</dbReference>
<accession>A0A4U0S1Z6</accession>
<evidence type="ECO:0000256" key="3">
    <source>
        <dbReference type="ARBA" id="ARBA00012670"/>
    </source>
</evidence>
<comment type="catalytic activity">
    <reaction evidence="1">
        <text>Hydrolysis of terminal non-reducing alpha-L-arabinofuranoside residues in alpha-L-arabinosides.</text>
        <dbReference type="EC" id="3.2.1.55"/>
    </reaction>
</comment>
<dbReference type="InterPro" id="IPR051563">
    <property type="entry name" value="Glycosyl_Hydrolase_51"/>
</dbReference>
<dbReference type="SMART" id="SM00813">
    <property type="entry name" value="Alpha-L-AF_C"/>
    <property type="match status" value="1"/>
</dbReference>
<evidence type="ECO:0000256" key="5">
    <source>
        <dbReference type="ARBA" id="ARBA00022801"/>
    </source>
</evidence>
<dbReference type="Gene3D" id="3.20.20.80">
    <property type="entry name" value="Glycosidases"/>
    <property type="match status" value="1"/>
</dbReference>
<dbReference type="EMBL" id="SUMC01000061">
    <property type="protein sequence ID" value="TKA02884.1"/>
    <property type="molecule type" value="Genomic_DNA"/>
</dbReference>
<dbReference type="SUPFAM" id="SSF51445">
    <property type="entry name" value="(Trans)glycosidases"/>
    <property type="match status" value="1"/>
</dbReference>
<dbReference type="PANTHER" id="PTHR31776">
    <property type="entry name" value="ALPHA-L-ARABINOFURANOSIDASE 1"/>
    <property type="match status" value="1"/>
</dbReference>
<dbReference type="Pfam" id="PF14200">
    <property type="entry name" value="RicinB_lectin_2"/>
    <property type="match status" value="3"/>
</dbReference>
<dbReference type="PROSITE" id="PS50231">
    <property type="entry name" value="RICIN_B_LECTIN"/>
    <property type="match status" value="2"/>
</dbReference>
<evidence type="ECO:0000259" key="9">
    <source>
        <dbReference type="SMART" id="SM00813"/>
    </source>
</evidence>
<name>A0A4U0S1Z6_9ACTN</name>
<dbReference type="InterPro" id="IPR008979">
    <property type="entry name" value="Galactose-bd-like_sf"/>
</dbReference>
<dbReference type="Pfam" id="PF22848">
    <property type="entry name" value="ASD1_dom"/>
    <property type="match status" value="1"/>
</dbReference>
<organism evidence="10 11">
    <name type="scientific">Actinacidiphila oryziradicis</name>
    <dbReference type="NCBI Taxonomy" id="2571141"/>
    <lineage>
        <taxon>Bacteria</taxon>
        <taxon>Bacillati</taxon>
        <taxon>Actinomycetota</taxon>
        <taxon>Actinomycetes</taxon>
        <taxon>Kitasatosporales</taxon>
        <taxon>Streptomycetaceae</taxon>
        <taxon>Actinacidiphila</taxon>
    </lineage>
</organism>
<evidence type="ECO:0000259" key="8">
    <source>
        <dbReference type="SMART" id="SM00458"/>
    </source>
</evidence>
<dbReference type="PROSITE" id="PS51318">
    <property type="entry name" value="TAT"/>
    <property type="match status" value="1"/>
</dbReference>
<dbReference type="Gene3D" id="2.80.10.50">
    <property type="match status" value="3"/>
</dbReference>
<dbReference type="SMART" id="SM00458">
    <property type="entry name" value="RICIN"/>
    <property type="match status" value="2"/>
</dbReference>
<comment type="similarity">
    <text evidence="2">Belongs to the glycosyl hydrolase 51 family.</text>
</comment>
<evidence type="ECO:0000256" key="6">
    <source>
        <dbReference type="ARBA" id="ARBA00023180"/>
    </source>
</evidence>
<evidence type="ECO:0000256" key="1">
    <source>
        <dbReference type="ARBA" id="ARBA00001462"/>
    </source>
</evidence>
<proteinExistence type="inferred from homology"/>
<dbReference type="Proteomes" id="UP000305778">
    <property type="component" value="Unassembled WGS sequence"/>
</dbReference>
<dbReference type="InterPro" id="IPR017853">
    <property type="entry name" value="GH"/>
</dbReference>
<evidence type="ECO:0000313" key="10">
    <source>
        <dbReference type="EMBL" id="TKA02884.1"/>
    </source>
</evidence>
<feature type="domain" description="Alpha-L-arabinofuranosidase C-terminal" evidence="9">
    <location>
        <begin position="774"/>
        <end position="950"/>
    </location>
</feature>
<protein>
    <recommendedName>
        <fullName evidence="3">non-reducing end alpha-L-arabinofuranosidase</fullName>
        <ecNumber evidence="3">3.2.1.55</ecNumber>
    </recommendedName>
</protein>
<reference evidence="10 11" key="1">
    <citation type="submission" date="2019-04" db="EMBL/GenBank/DDBJ databases">
        <title>Streptomyces oryziradicis sp. nov., a novel actinomycete isolated from rhizosphere soil of rice (Oryza sativa L.).</title>
        <authorList>
            <person name="Li C."/>
        </authorList>
    </citation>
    <scope>NUCLEOTIDE SEQUENCE [LARGE SCALE GENOMIC DNA]</scope>
    <source>
        <strain evidence="10 11">NEAU-C40</strain>
    </source>
</reference>
<dbReference type="InterPro" id="IPR035992">
    <property type="entry name" value="Ricin_B-like_lectins"/>
</dbReference>
<dbReference type="Gene3D" id="2.60.40.1180">
    <property type="entry name" value="Golgi alpha-mannosidase II"/>
    <property type="match status" value="1"/>
</dbReference>
<dbReference type="OrthoDB" id="9758923at2"/>
<dbReference type="InterPro" id="IPR006311">
    <property type="entry name" value="TAT_signal"/>
</dbReference>
<dbReference type="InterPro" id="IPR000772">
    <property type="entry name" value="Ricin_B_lectin"/>
</dbReference>
<dbReference type="CDD" id="cd00161">
    <property type="entry name" value="beta-trefoil_Ricin-like"/>
    <property type="match status" value="2"/>
</dbReference>
<feature type="signal peptide" evidence="7">
    <location>
        <begin position="1"/>
        <end position="36"/>
    </location>
</feature>
<feature type="domain" description="Ricin B lectin" evidence="8">
    <location>
        <begin position="45"/>
        <end position="183"/>
    </location>
</feature>
<feature type="domain" description="Ricin B lectin" evidence="8">
    <location>
        <begin position="239"/>
        <end position="370"/>
    </location>
</feature>
<evidence type="ECO:0000256" key="4">
    <source>
        <dbReference type="ARBA" id="ARBA00022729"/>
    </source>
</evidence>
<comment type="caution">
    <text evidence="10">The sequence shown here is derived from an EMBL/GenBank/DDBJ whole genome shotgun (WGS) entry which is preliminary data.</text>
</comment>
<dbReference type="InterPro" id="IPR013780">
    <property type="entry name" value="Glyco_hydro_b"/>
</dbReference>
<dbReference type="InterPro" id="IPR010720">
    <property type="entry name" value="Alpha-L-AF_C"/>
</dbReference>
<dbReference type="Pfam" id="PF06964">
    <property type="entry name" value="Alpha-L-AF_C"/>
    <property type="match status" value="1"/>
</dbReference>
<sequence length="957" mass="102728">MMSPLNLSRRQVLVAAGATLLASSVRMVAAPSPAYADTGYSPTVYYKIKNIASGRLLSVLGGGTDNGDDDILYDDVNTTDQFWYIQDSAQGYKKFINVRSGRALSLDQGATANGTRVHLWQYLNGYPDQDWLVAPGTTSGTVTITNRKRADAALSTVSAGTANNTLVQVWDNINASDQSWQIIPVQTFEDPTVLYQIVNKNSGSSLSVQGGGTSNNSPAIVYTDVIAPDQYWTIQDIGGGYYHLVNNKSGLILSLTGGGTSNGTIAMIYDNVSASDQAWTITAQPNGYYKFYNQRRATGVLSVVGAGTANSTQAQIWDDVSANDQYWTIVPVGNSIGVNAINNQAVHSTQMTGVGMEDVNHEIYGGLYSQMVFGESFAEPQSDAGISGMWRKAISGGASGSFALDTSNPFKGSQSQQITFTGGSGSAGVNNMGLNRWGTNWQAGKSYDGYAYMRSTGSVTVQVAAESSAGTVYGSQSLTVNGARWTKHSFSFTPNTTDYAGRFTIKLTGPGTVNIGYVYLEPGTWGRFDGLPVRLDIANAMQSQHNTVLRYGGSSADPGTFGPGMWTNYQWKNMVGPRESRLDYTGWWYEHESNGWGIPDFLNFAEALGINAIPTFNSYETPQDMADFVDYLKGSTSTTWGAQRAADGHPAPYTFRQIEFGNEEKVDSNYATRFNNAANAIWAKDPSIIVTVADVEYTNVITDPDHVTGAGSGLGSLSAYQSILSNAVANNAQIAIDLHIGDDAPERVQQSIDALKSFDYWLHQYNQGAKYHINVFELNSGQHNMERALANAKAISLLQQYGDRVTVVASANALQPDGQNDNGWNQGLVFFDTHRSWLQPPAYVTAMFSEGNLGTVVHAETNNPSLAVSAQFNGSKLVLNVTNESSTAQSPTIALTGFAPTSQTAQITSLSGARTDQNNAGNVNQVTPQNSTTAYTLVGNALNLTFAANSVTVVTLS</sequence>
<dbReference type="SUPFAM" id="SSF49785">
    <property type="entry name" value="Galactose-binding domain-like"/>
    <property type="match status" value="1"/>
</dbReference>
<dbReference type="GO" id="GO:0046556">
    <property type="term" value="F:alpha-L-arabinofuranosidase activity"/>
    <property type="evidence" value="ECO:0007669"/>
    <property type="project" value="UniProtKB-EC"/>
</dbReference>
<evidence type="ECO:0000256" key="2">
    <source>
        <dbReference type="ARBA" id="ARBA00007186"/>
    </source>
</evidence>
<keyword evidence="6" id="KW-0325">Glycoprotein</keyword>
<keyword evidence="11" id="KW-1185">Reference proteome</keyword>
<keyword evidence="4 7" id="KW-0732">Signal</keyword>
<dbReference type="EC" id="3.2.1.55" evidence="3"/>
<dbReference type="InterPro" id="IPR055235">
    <property type="entry name" value="ASD1_cat"/>
</dbReference>
<dbReference type="GO" id="GO:0046373">
    <property type="term" value="P:L-arabinose metabolic process"/>
    <property type="evidence" value="ECO:0007669"/>
    <property type="project" value="InterPro"/>
</dbReference>
<dbReference type="SUPFAM" id="SSF50370">
    <property type="entry name" value="Ricin B-like lectins"/>
    <property type="match status" value="2"/>
</dbReference>
<evidence type="ECO:0000256" key="7">
    <source>
        <dbReference type="SAM" id="SignalP"/>
    </source>
</evidence>
<keyword evidence="5" id="KW-0378">Hydrolase</keyword>
<feature type="chain" id="PRO_5020372238" description="non-reducing end alpha-L-arabinofuranosidase" evidence="7">
    <location>
        <begin position="37"/>
        <end position="957"/>
    </location>
</feature>